<evidence type="ECO:0000313" key="2">
    <source>
        <dbReference type="Proteomes" id="UP000283538"/>
    </source>
</evidence>
<reference evidence="1 2" key="1">
    <citation type="submission" date="2018-08" db="EMBL/GenBank/DDBJ databases">
        <title>A genome reference for cultivated species of the human gut microbiota.</title>
        <authorList>
            <person name="Zou Y."/>
            <person name="Xue W."/>
            <person name="Luo G."/>
        </authorList>
    </citation>
    <scope>NUCLEOTIDE SEQUENCE [LARGE SCALE GENOMIC DNA]</scope>
    <source>
        <strain evidence="1 2">AM26-26AC</strain>
    </source>
</reference>
<accession>A0A414M483</accession>
<dbReference type="Pfam" id="PF13481">
    <property type="entry name" value="AAA_25"/>
    <property type="match status" value="1"/>
</dbReference>
<organism evidence="1 2">
    <name type="scientific">Bacteroides eggerthii</name>
    <dbReference type="NCBI Taxonomy" id="28111"/>
    <lineage>
        <taxon>Bacteria</taxon>
        <taxon>Pseudomonadati</taxon>
        <taxon>Bacteroidota</taxon>
        <taxon>Bacteroidia</taxon>
        <taxon>Bacteroidales</taxon>
        <taxon>Bacteroidaceae</taxon>
        <taxon>Bacteroides</taxon>
    </lineage>
</organism>
<dbReference type="AlphaFoldDB" id="A0A414M483"/>
<dbReference type="InterPro" id="IPR027417">
    <property type="entry name" value="P-loop_NTPase"/>
</dbReference>
<name>A0A414M483_9BACE</name>
<sequence>MGVNVLQELSAEQMKFKAEITEDRFKYKNHVLDLSQAINEPKFLFNIGNIPSIPAGELIGIKGRAKQGKSQWEYILISVMLSGISKGDVMPLQDRYKVLLFDTEQSQASLKKCCQRALKFAGLPTDKNDTHFLPFFMRPLTIEERRKTIEDAIKEEKPDIIFIDGVRDLLQDFNSLEQSNELIQWLLSLTAEYGCTIVSVLHQNKSKEDGNMRGHLGTELLNKLTDCFEVSKKDEKFLVTCTDSRNVPATDFAFSIDANGEFCVEEVTDTTTNTARVIDIQRVLKLCFDKLPNYGFRELVSAYALEDAISESTAKRRISEAKKNGFLKVGSDGKYTLNPGQP</sequence>
<comment type="caution">
    <text evidence="1">The sequence shown here is derived from an EMBL/GenBank/DDBJ whole genome shotgun (WGS) entry which is preliminary data.</text>
</comment>
<protein>
    <recommendedName>
        <fullName evidence="3">AAA family ATPase</fullName>
    </recommendedName>
</protein>
<dbReference type="Proteomes" id="UP000283538">
    <property type="component" value="Unassembled WGS sequence"/>
</dbReference>
<dbReference type="RefSeq" id="WP_118226201.1">
    <property type="nucleotide sequence ID" value="NZ_JAMXVG010000001.1"/>
</dbReference>
<evidence type="ECO:0000313" key="1">
    <source>
        <dbReference type="EMBL" id="RHF03933.1"/>
    </source>
</evidence>
<proteinExistence type="predicted"/>
<dbReference type="Gene3D" id="3.40.50.300">
    <property type="entry name" value="P-loop containing nucleotide triphosphate hydrolases"/>
    <property type="match status" value="1"/>
</dbReference>
<dbReference type="EMBL" id="QSLA01000025">
    <property type="protein sequence ID" value="RHF03933.1"/>
    <property type="molecule type" value="Genomic_DNA"/>
</dbReference>
<evidence type="ECO:0008006" key="3">
    <source>
        <dbReference type="Google" id="ProtNLM"/>
    </source>
</evidence>
<dbReference type="SUPFAM" id="SSF52540">
    <property type="entry name" value="P-loop containing nucleoside triphosphate hydrolases"/>
    <property type="match status" value="1"/>
</dbReference>
<gene>
    <name evidence="1" type="ORF">DW701_15940</name>
</gene>